<dbReference type="CDD" id="cd02440">
    <property type="entry name" value="AdoMet_MTases"/>
    <property type="match status" value="1"/>
</dbReference>
<dbReference type="Proteomes" id="UP001177023">
    <property type="component" value="Unassembled WGS sequence"/>
</dbReference>
<dbReference type="InterPro" id="IPR029063">
    <property type="entry name" value="SAM-dependent_MTases_sf"/>
</dbReference>
<keyword evidence="1" id="KW-0489">Methyltransferase</keyword>
<dbReference type="Pfam" id="PF08241">
    <property type="entry name" value="Methyltransf_11"/>
    <property type="match status" value="1"/>
</dbReference>
<evidence type="ECO:0000259" key="6">
    <source>
        <dbReference type="Pfam" id="PF08241"/>
    </source>
</evidence>
<keyword evidence="8" id="KW-1185">Reference proteome</keyword>
<dbReference type="PANTHER" id="PTHR13090:SF1">
    <property type="entry name" value="ARGININE-HYDROXYLASE NDUFAF5, MITOCHONDRIAL"/>
    <property type="match status" value="1"/>
</dbReference>
<dbReference type="GO" id="GO:0008757">
    <property type="term" value="F:S-adenosylmethionine-dependent methyltransferase activity"/>
    <property type="evidence" value="ECO:0007669"/>
    <property type="project" value="InterPro"/>
</dbReference>
<evidence type="ECO:0000256" key="3">
    <source>
        <dbReference type="ARBA" id="ARBA00040937"/>
    </source>
</evidence>
<dbReference type="InterPro" id="IPR013216">
    <property type="entry name" value="Methyltransf_11"/>
</dbReference>
<evidence type="ECO:0000256" key="4">
    <source>
        <dbReference type="ARBA" id="ARBA00041833"/>
    </source>
</evidence>
<evidence type="ECO:0000313" key="8">
    <source>
        <dbReference type="Proteomes" id="UP001177023"/>
    </source>
</evidence>
<evidence type="ECO:0000313" key="7">
    <source>
        <dbReference type="EMBL" id="CAJ0566572.1"/>
    </source>
</evidence>
<reference evidence="7" key="1">
    <citation type="submission" date="2023-06" db="EMBL/GenBank/DDBJ databases">
        <authorList>
            <person name="Delattre M."/>
        </authorList>
    </citation>
    <scope>NUCLEOTIDE SEQUENCE</scope>
    <source>
        <strain evidence="7">AF72</strain>
    </source>
</reference>
<proteinExistence type="predicted"/>
<keyword evidence="2" id="KW-0808">Transferase</keyword>
<dbReference type="InterPro" id="IPR050602">
    <property type="entry name" value="Malonyl-ACP_OMT"/>
</dbReference>
<gene>
    <name evidence="7" type="ORF">MSPICULIGERA_LOCUS5166</name>
</gene>
<dbReference type="PANTHER" id="PTHR13090">
    <property type="entry name" value="ARGININE-HYDROXYLASE NDUFAF5, MITOCHONDRIAL"/>
    <property type="match status" value="1"/>
</dbReference>
<feature type="non-terminal residue" evidence="7">
    <location>
        <position position="286"/>
    </location>
</feature>
<dbReference type="SUPFAM" id="SSF53335">
    <property type="entry name" value="S-adenosyl-L-methionine-dependent methyltransferases"/>
    <property type="match status" value="1"/>
</dbReference>
<feature type="domain" description="Methyltransferase type 11" evidence="6">
    <location>
        <begin position="62"/>
        <end position="153"/>
    </location>
</feature>
<organism evidence="7 8">
    <name type="scientific">Mesorhabditis spiculigera</name>
    <dbReference type="NCBI Taxonomy" id="96644"/>
    <lineage>
        <taxon>Eukaryota</taxon>
        <taxon>Metazoa</taxon>
        <taxon>Ecdysozoa</taxon>
        <taxon>Nematoda</taxon>
        <taxon>Chromadorea</taxon>
        <taxon>Rhabditida</taxon>
        <taxon>Rhabditina</taxon>
        <taxon>Rhabditomorpha</taxon>
        <taxon>Rhabditoidea</taxon>
        <taxon>Rhabditidae</taxon>
        <taxon>Mesorhabditinae</taxon>
        <taxon>Mesorhabditis</taxon>
    </lineage>
</organism>
<comment type="caution">
    <text evidence="7">The sequence shown here is derived from an EMBL/GenBank/DDBJ whole genome shotgun (WGS) entry which is preliminary data.</text>
</comment>
<dbReference type="GO" id="GO:0005739">
    <property type="term" value="C:mitochondrion"/>
    <property type="evidence" value="ECO:0007669"/>
    <property type="project" value="TreeGrafter"/>
</dbReference>
<dbReference type="EMBL" id="CATQJA010001274">
    <property type="protein sequence ID" value="CAJ0566572.1"/>
    <property type="molecule type" value="Genomic_DNA"/>
</dbReference>
<dbReference type="GO" id="GO:0032259">
    <property type="term" value="P:methylation"/>
    <property type="evidence" value="ECO:0007669"/>
    <property type="project" value="UniProtKB-KW"/>
</dbReference>
<dbReference type="Gene3D" id="3.40.50.150">
    <property type="entry name" value="Vaccinia Virus protein VP39"/>
    <property type="match status" value="1"/>
</dbReference>
<evidence type="ECO:0000256" key="5">
    <source>
        <dbReference type="ARBA" id="ARBA00042549"/>
    </source>
</evidence>
<evidence type="ECO:0000256" key="2">
    <source>
        <dbReference type="ARBA" id="ARBA00022679"/>
    </source>
</evidence>
<protein>
    <recommendedName>
        <fullName evidence="3">Arginine-hydroxylase NDUFAF5, mitochondrial</fullName>
    </recommendedName>
    <alternativeName>
        <fullName evidence="4">NADH dehydrogenase [ubiquinone] 1 alpha subcomplex assembly factor 5</fullName>
    </alternativeName>
    <alternativeName>
        <fullName evidence="5">Putative methyltransferase NDUFAF5</fullName>
    </alternativeName>
</protein>
<dbReference type="AlphaFoldDB" id="A0AA36FVK4"/>
<dbReference type="GO" id="GO:0032981">
    <property type="term" value="P:mitochondrial respiratory chain complex I assembly"/>
    <property type="evidence" value="ECO:0007669"/>
    <property type="project" value="TreeGrafter"/>
</dbReference>
<accession>A0AA36FVK4</accession>
<sequence length="286" mass="32285">MMVNAHTLIFISQIFDRDLKRRQRDWAVQQEDYSAASHLREEIGWRIADKVFDLTKFNERVLDIGCGTGFISPHLIKENVRHIVQCDLSAEMVHRSNGCPDEGVEVERVHCDEETLAAFQPASFDLLLSSMSAHWINDLPGWFSRCYNLLKEDCPFIGAMLMEDTLYELRCSLQLAELERLGGVGSHISPFVKANDVGSLLGRAGFEMVTLDSDEVQAMYAKDDTHPATFKIVSWIGWKPGPNSPKPAKRGSQNVSLKDLEQIVQDPEYHKKLAETLPPKPKGKDS</sequence>
<evidence type="ECO:0000256" key="1">
    <source>
        <dbReference type="ARBA" id="ARBA00022603"/>
    </source>
</evidence>
<name>A0AA36FVK4_9BILA</name>